<organism evidence="1 2">
    <name type="scientific">Shewanella youngdeokensis</name>
    <dbReference type="NCBI Taxonomy" id="2999068"/>
    <lineage>
        <taxon>Bacteria</taxon>
        <taxon>Pseudomonadati</taxon>
        <taxon>Pseudomonadota</taxon>
        <taxon>Gammaproteobacteria</taxon>
        <taxon>Alteromonadales</taxon>
        <taxon>Shewanellaceae</taxon>
        <taxon>Shewanella</taxon>
    </lineage>
</organism>
<sequence>MRIKEQTDAVLRGVDAATNAVRAGDPIAKKPVYLDENEYEKHFISGWNLVVDEYEKGENVL</sequence>
<gene>
    <name evidence="1" type="ORF">RGE70_09510</name>
</gene>
<accession>A0ABZ0JTG5</accession>
<dbReference type="EMBL" id="CP136522">
    <property type="protein sequence ID" value="WOT03600.1"/>
    <property type="molecule type" value="Genomic_DNA"/>
</dbReference>
<evidence type="ECO:0000313" key="2">
    <source>
        <dbReference type="Proteomes" id="UP001529491"/>
    </source>
</evidence>
<name>A0ABZ0JTG5_9GAMM</name>
<dbReference type="RefSeq" id="WP_310471226.1">
    <property type="nucleotide sequence ID" value="NZ_CP136522.1"/>
</dbReference>
<evidence type="ECO:0000313" key="1">
    <source>
        <dbReference type="EMBL" id="WOT03600.1"/>
    </source>
</evidence>
<dbReference type="Proteomes" id="UP001529491">
    <property type="component" value="Chromosome"/>
</dbReference>
<reference evidence="1 2" key="1">
    <citation type="submission" date="2023-10" db="EMBL/GenBank/DDBJ databases">
        <title>Complete genome sequence of Shewanella sp. DAU334.</title>
        <authorList>
            <person name="Lee Y.-S."/>
            <person name="Jeong H.-R."/>
            <person name="Hwang E.-J."/>
            <person name="Choi Y.-L."/>
            <person name="Kim G.-D."/>
        </authorList>
    </citation>
    <scope>NUCLEOTIDE SEQUENCE [LARGE SCALE GENOMIC DNA]</scope>
    <source>
        <strain evidence="1 2">DAU334</strain>
    </source>
</reference>
<protein>
    <submittedName>
        <fullName evidence="1">Uncharacterized protein</fullName>
    </submittedName>
</protein>
<proteinExistence type="predicted"/>
<keyword evidence="2" id="KW-1185">Reference proteome</keyword>